<dbReference type="InterPro" id="IPR034085">
    <property type="entry name" value="TOG"/>
</dbReference>
<proteinExistence type="predicted"/>
<dbReference type="Pfam" id="PF25780">
    <property type="entry name" value="TPR_IPO5"/>
    <property type="match status" value="1"/>
</dbReference>
<dbReference type="Gene3D" id="1.25.10.10">
    <property type="entry name" value="Leucine-rich Repeat Variant"/>
    <property type="match status" value="1"/>
</dbReference>
<keyword evidence="3" id="KW-0813">Transport</keyword>
<keyword evidence="7" id="KW-0539">Nucleus</keyword>
<dbReference type="GO" id="GO:0005634">
    <property type="term" value="C:nucleus"/>
    <property type="evidence" value="ECO:0007669"/>
    <property type="project" value="UniProtKB-SubCell"/>
</dbReference>
<evidence type="ECO:0000256" key="8">
    <source>
        <dbReference type="SAM" id="MobiDB-lite"/>
    </source>
</evidence>
<evidence type="ECO:0000256" key="3">
    <source>
        <dbReference type="ARBA" id="ARBA00022448"/>
    </source>
</evidence>
<dbReference type="EMBL" id="JANTQA010000012">
    <property type="protein sequence ID" value="KAJ3450855.1"/>
    <property type="molecule type" value="Genomic_DNA"/>
</dbReference>
<evidence type="ECO:0000256" key="7">
    <source>
        <dbReference type="ARBA" id="ARBA00023242"/>
    </source>
</evidence>
<dbReference type="GO" id="GO:0005737">
    <property type="term" value="C:cytoplasm"/>
    <property type="evidence" value="ECO:0007669"/>
    <property type="project" value="UniProtKB-SubCell"/>
</dbReference>
<dbReference type="SUPFAM" id="SSF48371">
    <property type="entry name" value="ARM repeat"/>
    <property type="match status" value="1"/>
</dbReference>
<feature type="compositionally biased region" description="Basic and acidic residues" evidence="8">
    <location>
        <begin position="931"/>
        <end position="943"/>
    </location>
</feature>
<evidence type="ECO:0000313" key="11">
    <source>
        <dbReference type="Proteomes" id="UP001146793"/>
    </source>
</evidence>
<dbReference type="Pfam" id="PF18808">
    <property type="entry name" value="Importin_rep_4"/>
    <property type="match status" value="1"/>
</dbReference>
<comment type="caution">
    <text evidence="10">The sequence shown here is derived from an EMBL/GenBank/DDBJ whole genome shotgun (WGS) entry which is preliminary data.</text>
</comment>
<protein>
    <submittedName>
        <fullName evidence="10">Karyopherin (Importin) beta</fullName>
    </submittedName>
</protein>
<dbReference type="InterPro" id="IPR011989">
    <property type="entry name" value="ARM-like"/>
</dbReference>
<evidence type="ECO:0000259" key="9">
    <source>
        <dbReference type="SMART" id="SM01349"/>
    </source>
</evidence>
<accession>A0AAV8ADB4</accession>
<gene>
    <name evidence="10" type="ORF">M0812_07046</name>
</gene>
<feature type="region of interest" description="Disordered" evidence="8">
    <location>
        <begin position="927"/>
        <end position="949"/>
    </location>
</feature>
<keyword evidence="6" id="KW-0653">Protein transport</keyword>
<dbReference type="GO" id="GO:0006606">
    <property type="term" value="P:protein import into nucleus"/>
    <property type="evidence" value="ECO:0007669"/>
    <property type="project" value="InterPro"/>
</dbReference>
<evidence type="ECO:0000256" key="5">
    <source>
        <dbReference type="ARBA" id="ARBA00022737"/>
    </source>
</evidence>
<organism evidence="10 11">
    <name type="scientific">Anaeramoeba flamelloides</name>
    <dbReference type="NCBI Taxonomy" id="1746091"/>
    <lineage>
        <taxon>Eukaryota</taxon>
        <taxon>Metamonada</taxon>
        <taxon>Anaeramoebidae</taxon>
        <taxon>Anaeramoeba</taxon>
    </lineage>
</organism>
<feature type="domain" description="TOG" evidence="9">
    <location>
        <begin position="347"/>
        <end position="585"/>
    </location>
</feature>
<evidence type="ECO:0000256" key="2">
    <source>
        <dbReference type="ARBA" id="ARBA00004496"/>
    </source>
</evidence>
<dbReference type="InterPro" id="IPR041653">
    <property type="entry name" value="Importin_rep_4"/>
</dbReference>
<evidence type="ECO:0000256" key="1">
    <source>
        <dbReference type="ARBA" id="ARBA00004123"/>
    </source>
</evidence>
<dbReference type="InterPro" id="IPR057672">
    <property type="entry name" value="TPR_IPO4/5"/>
</dbReference>
<dbReference type="InterPro" id="IPR040122">
    <property type="entry name" value="Importin_beta"/>
</dbReference>
<comment type="subcellular location">
    <subcellularLocation>
        <location evidence="2">Cytoplasm</location>
    </subcellularLocation>
    <subcellularLocation>
        <location evidence="1">Nucleus</location>
    </subcellularLocation>
</comment>
<keyword evidence="4" id="KW-0963">Cytoplasm</keyword>
<name>A0AAV8ADB4_9EUKA</name>
<dbReference type="Proteomes" id="UP001146793">
    <property type="component" value="Unassembled WGS sequence"/>
</dbReference>
<dbReference type="SMART" id="SM01349">
    <property type="entry name" value="TOG"/>
    <property type="match status" value="1"/>
</dbReference>
<evidence type="ECO:0000256" key="6">
    <source>
        <dbReference type="ARBA" id="ARBA00022927"/>
    </source>
</evidence>
<reference evidence="10" key="1">
    <citation type="submission" date="2022-08" db="EMBL/GenBank/DDBJ databases">
        <title>Novel sulphate-reducing endosymbionts in the free-living metamonad Anaeramoeba.</title>
        <authorList>
            <person name="Jerlstrom-Hultqvist J."/>
            <person name="Cepicka I."/>
            <person name="Gallot-Lavallee L."/>
            <person name="Salas-Leiva D."/>
            <person name="Curtis B.A."/>
            <person name="Zahonova K."/>
            <person name="Pipaliya S."/>
            <person name="Dacks J."/>
            <person name="Roger A.J."/>
        </authorList>
    </citation>
    <scope>NUCLEOTIDE SEQUENCE</scope>
    <source>
        <strain evidence="10">Busselton2</strain>
    </source>
</reference>
<keyword evidence="5" id="KW-0677">Repeat</keyword>
<evidence type="ECO:0000313" key="10">
    <source>
        <dbReference type="EMBL" id="KAJ3450855.1"/>
    </source>
</evidence>
<dbReference type="AlphaFoldDB" id="A0AAV8ADB4"/>
<evidence type="ECO:0000256" key="4">
    <source>
        <dbReference type="ARBA" id="ARBA00022490"/>
    </source>
</evidence>
<dbReference type="PANTHER" id="PTHR10527">
    <property type="entry name" value="IMPORTIN BETA"/>
    <property type="match status" value="1"/>
</dbReference>
<sequence>MNQEFAQFEEIILLLLENDNEIRNQAELEFQNLYEQDPEACFQLLLACVEMSKEDAVKSLSLVLLRRAVVSSGSLYSKFSNKTKELIKNSLLEQLTNQKTRYIQKLICDVIIAIKIQPQKTNEWNDLLSIIFNIFENGNINLCELMMYILRELCLELKDEIIKYHKDLINYFRSFLSEKSEMKLRLFSLKTFLIYILIIPQEKQKQIIGILPATFDVIKGLIKEGDNDLANQCLQELVTTGRTSIDIFLNYYQELLDLCLGIVECEESKEDYLLQHISIEMLLMMIESAPGKALQTKDFLEKMVLIAFDLLCKIKEEDEINEWTKTGIIYFEPTPTNIGESILERISLRLGGNPLISISFSIIPDLLESKDWKLNYAGLKGIESISEGCKNEFEQDFEQLIGNILPFITNENYRVSYQALDALGQLTTDHTPLIQSFYTKKIMPLLIECLLVNNKYIQINSASVIIVFANQIPNSKMILPFLDKLLKILLEIIENSEDIPLQEQCMSALSSVLSACNGEIIGKYYKELIEFLKQIVISTNEKKEYKGIRGRTFECISTLANCIGKQTFNKDSNEIFEYMITTQKSKDFSPHDPQFNFILKSWQKFALTFKESFEPYLEYLIPLLIESASQKLDSVVVNDDEDDEEKQRELIGRTIIISGKKKIGINTLSIQERFQSIELLYDLLCIIKMPLLPWIKKISKVIIPHLTFLFHDKIRQFSSQSLPIIVEILITSFENGNKEIDEQLINETVKRKFVLFINHNSQNRKSENQLQFQNPNLYKLNYDEEDIDIQIEERMQNEELISQYLSETIEGLIKYHYDDFLPLFIKKLSNYYIDLVNNENTPEVETQHSICVFDDLVERGGEEMFNFFWEKCNNSYVNCLLHEHEGIRHASVFGAGVFAMRGKDSFAKVAQLISELLVQGIEKYGSGGEEEQQKENINEKEYSSDEDEYDDEDGITTTMLVYDNAISAIGKILYYQTDAIQFDVLAPFWLNCLPIQNDSDESNKNINYLCNWIEKENEIILGKNNKNLSKIIQIFVFVLDTDLVDENVTNKIIQILEKLNQQFSLKDWKLLIENWQNNDLIEKFSELLNNFEKN</sequence>
<dbReference type="InterPro" id="IPR016024">
    <property type="entry name" value="ARM-type_fold"/>
</dbReference>